<evidence type="ECO:0000256" key="1">
    <source>
        <dbReference type="SAM" id="MobiDB-lite"/>
    </source>
</evidence>
<feature type="region of interest" description="Disordered" evidence="1">
    <location>
        <begin position="105"/>
        <end position="130"/>
    </location>
</feature>
<feature type="compositionally biased region" description="Basic and acidic residues" evidence="1">
    <location>
        <begin position="107"/>
        <end position="130"/>
    </location>
</feature>
<dbReference type="Gene3D" id="1.20.5.1160">
    <property type="entry name" value="Vasodilator-stimulated phosphoprotein"/>
    <property type="match status" value="1"/>
</dbReference>
<proteinExistence type="predicted"/>
<organism evidence="2 3">
    <name type="scientific">Blyttiomyces helicus</name>
    <dbReference type="NCBI Taxonomy" id="388810"/>
    <lineage>
        <taxon>Eukaryota</taxon>
        <taxon>Fungi</taxon>
        <taxon>Fungi incertae sedis</taxon>
        <taxon>Chytridiomycota</taxon>
        <taxon>Chytridiomycota incertae sedis</taxon>
        <taxon>Chytridiomycetes</taxon>
        <taxon>Chytridiomycetes incertae sedis</taxon>
        <taxon>Blyttiomyces</taxon>
    </lineage>
</organism>
<feature type="compositionally biased region" description="Basic and acidic residues" evidence="1">
    <location>
        <begin position="161"/>
        <end position="174"/>
    </location>
</feature>
<dbReference type="Proteomes" id="UP000269721">
    <property type="component" value="Unassembled WGS sequence"/>
</dbReference>
<dbReference type="OrthoDB" id="2136909at2759"/>
<evidence type="ECO:0000313" key="3">
    <source>
        <dbReference type="Proteomes" id="UP000269721"/>
    </source>
</evidence>
<gene>
    <name evidence="2" type="ORF">BDK51DRAFT_47709</name>
</gene>
<feature type="region of interest" description="Disordered" evidence="1">
    <location>
        <begin position="161"/>
        <end position="184"/>
    </location>
</feature>
<name>A0A4P9W1X9_9FUNG</name>
<feature type="region of interest" description="Disordered" evidence="1">
    <location>
        <begin position="1"/>
        <end position="75"/>
    </location>
</feature>
<accession>A0A4P9W1X9</accession>
<dbReference type="EMBL" id="KZ998833">
    <property type="protein sequence ID" value="RKO85702.1"/>
    <property type="molecule type" value="Genomic_DNA"/>
</dbReference>
<keyword evidence="3" id="KW-1185">Reference proteome</keyword>
<dbReference type="AlphaFoldDB" id="A0A4P9W1X9"/>
<evidence type="ECO:0000313" key="2">
    <source>
        <dbReference type="EMBL" id="RKO85702.1"/>
    </source>
</evidence>
<sequence>MYGSVPNLSAPPSRGGSLSRLPRPGAGNRTPKVSIERLSPASPTIKNRRPSRPGLTVSQSLENMASAAAVSPDADPERDLMLASAIGQQLLARNKELQDSLAVANAARDRAEEQRDEARREADESKRKALEAAEEKNLALAEVHSLEAASGRLKTQIKMHEMKGEDAESLKEQISHLQSTNEQLERSLEATKKKLKDVTAERASLWSSVQGLHEQLAHFAEINKNLKASYQEQIEEYDQIVKKLQVNIGNAGHCD</sequence>
<reference evidence="3" key="1">
    <citation type="journal article" date="2018" name="Nat. Microbiol.">
        <title>Leveraging single-cell genomics to expand the fungal tree of life.</title>
        <authorList>
            <person name="Ahrendt S.R."/>
            <person name="Quandt C.A."/>
            <person name="Ciobanu D."/>
            <person name="Clum A."/>
            <person name="Salamov A."/>
            <person name="Andreopoulos B."/>
            <person name="Cheng J.F."/>
            <person name="Woyke T."/>
            <person name="Pelin A."/>
            <person name="Henrissat B."/>
            <person name="Reynolds N.K."/>
            <person name="Benny G.L."/>
            <person name="Smith M.E."/>
            <person name="James T.Y."/>
            <person name="Grigoriev I.V."/>
        </authorList>
    </citation>
    <scope>NUCLEOTIDE SEQUENCE [LARGE SCALE GENOMIC DNA]</scope>
</reference>
<protein>
    <submittedName>
        <fullName evidence="2">Uncharacterized protein</fullName>
    </submittedName>
</protein>